<evidence type="ECO:0000313" key="3">
    <source>
        <dbReference type="EMBL" id="RPE93632.1"/>
    </source>
</evidence>
<evidence type="ECO:0000259" key="2">
    <source>
        <dbReference type="Pfam" id="PF10881"/>
    </source>
</evidence>
<comment type="caution">
    <text evidence="3">The sequence shown here is derived from an EMBL/GenBank/DDBJ whole genome shotgun (WGS) entry which is preliminary data.</text>
</comment>
<protein>
    <submittedName>
        <fullName evidence="3">Uncharacterized protein DUF2726</fullName>
    </submittedName>
</protein>
<keyword evidence="1" id="KW-0812">Transmembrane</keyword>
<proteinExistence type="predicted"/>
<keyword evidence="1" id="KW-0472">Membrane</keyword>
<feature type="domain" description="DUF2726" evidence="2">
    <location>
        <begin position="70"/>
        <end position="178"/>
    </location>
</feature>
<evidence type="ECO:0000313" key="4">
    <source>
        <dbReference type="Proteomes" id="UP000276901"/>
    </source>
</evidence>
<dbReference type="EMBL" id="RKQT01000002">
    <property type="protein sequence ID" value="RPE93632.1"/>
    <property type="molecule type" value="Genomic_DNA"/>
</dbReference>
<keyword evidence="1" id="KW-1133">Transmembrane helix</keyword>
<sequence>MWEGILLDVLTQIKPLLYLFLGTVSFVFILKFLTIFLRKRRRYKYSRSTTNITYKPNNLDILSKADFTQSPLLNKSEALLFSELSHLLELKHQQQGVKLFSQVSMGEFIQSKSVIAFNLINRKRVDFLIVDQQYNPVIVIEYQGSGHYQNNAVERDAIKKECCRKANIEYIEFKQNYDELDFQRISKILNETYKSEGK</sequence>
<name>A0ABX9XQ66_9PAST</name>
<reference evidence="3 4" key="1">
    <citation type="submission" date="2018-11" db="EMBL/GenBank/DDBJ databases">
        <title>Genomic Encyclopedia of Type Strains, Phase IV (KMG-IV): sequencing the most valuable type-strain genomes for metagenomic binning, comparative biology and taxonomic classification.</title>
        <authorList>
            <person name="Goeker M."/>
        </authorList>
    </citation>
    <scope>NUCLEOTIDE SEQUENCE [LARGE SCALE GENOMIC DNA]</scope>
    <source>
        <strain evidence="3 4">DSM 25797</strain>
    </source>
</reference>
<gene>
    <name evidence="3" type="ORF">EDC49_1144</name>
</gene>
<dbReference type="InterPro" id="IPR024402">
    <property type="entry name" value="DUF2726"/>
</dbReference>
<dbReference type="Proteomes" id="UP000276901">
    <property type="component" value="Unassembled WGS sequence"/>
</dbReference>
<accession>A0ABX9XQ66</accession>
<feature type="transmembrane region" description="Helical" evidence="1">
    <location>
        <begin position="16"/>
        <end position="37"/>
    </location>
</feature>
<evidence type="ECO:0000256" key="1">
    <source>
        <dbReference type="SAM" id="Phobius"/>
    </source>
</evidence>
<keyword evidence="4" id="KW-1185">Reference proteome</keyword>
<organism evidence="3 4">
    <name type="scientific">Frederiksenia canicola</name>
    <dbReference type="NCBI Taxonomy" id="123824"/>
    <lineage>
        <taxon>Bacteria</taxon>
        <taxon>Pseudomonadati</taxon>
        <taxon>Pseudomonadota</taxon>
        <taxon>Gammaproteobacteria</taxon>
        <taxon>Pasteurellales</taxon>
        <taxon>Pasteurellaceae</taxon>
        <taxon>Frederiksenia</taxon>
    </lineage>
</organism>
<dbReference type="Pfam" id="PF10881">
    <property type="entry name" value="DUF2726"/>
    <property type="match status" value="1"/>
</dbReference>
<dbReference type="Gene3D" id="3.40.960.10">
    <property type="entry name" value="VSR Endonuclease"/>
    <property type="match status" value="1"/>
</dbReference>